<organism evidence="3 4">
    <name type="scientific">Trichosporon asahii var. asahii (strain ATCC 90039 / CBS 2479 / JCM 2466 / KCTC 7840 / NBRC 103889/ NCYC 2677 / UAMH 7654)</name>
    <name type="common">Yeast</name>
    <dbReference type="NCBI Taxonomy" id="1186058"/>
    <lineage>
        <taxon>Eukaryota</taxon>
        <taxon>Fungi</taxon>
        <taxon>Dikarya</taxon>
        <taxon>Basidiomycota</taxon>
        <taxon>Agaricomycotina</taxon>
        <taxon>Tremellomycetes</taxon>
        <taxon>Trichosporonales</taxon>
        <taxon>Trichosporonaceae</taxon>
        <taxon>Trichosporon</taxon>
    </lineage>
</organism>
<protein>
    <submittedName>
        <fullName evidence="3">Uncharacterized protein</fullName>
    </submittedName>
</protein>
<feature type="region of interest" description="Disordered" evidence="1">
    <location>
        <begin position="124"/>
        <end position="177"/>
    </location>
</feature>
<feature type="region of interest" description="Disordered" evidence="1">
    <location>
        <begin position="425"/>
        <end position="487"/>
    </location>
</feature>
<feature type="region of interest" description="Disordered" evidence="1">
    <location>
        <begin position="221"/>
        <end position="312"/>
    </location>
</feature>
<feature type="compositionally biased region" description="Basic residues" evidence="1">
    <location>
        <begin position="468"/>
        <end position="481"/>
    </location>
</feature>
<keyword evidence="2" id="KW-0812">Transmembrane</keyword>
<evidence type="ECO:0000313" key="4">
    <source>
        <dbReference type="Proteomes" id="UP000002748"/>
    </source>
</evidence>
<evidence type="ECO:0000256" key="2">
    <source>
        <dbReference type="SAM" id="Phobius"/>
    </source>
</evidence>
<dbReference type="VEuPathDB" id="FungiDB:A1Q1_04666"/>
<feature type="transmembrane region" description="Helical" evidence="2">
    <location>
        <begin position="539"/>
        <end position="564"/>
    </location>
</feature>
<dbReference type="RefSeq" id="XP_014178379.1">
    <property type="nucleotide sequence ID" value="XM_014322904.1"/>
</dbReference>
<dbReference type="AlphaFoldDB" id="J5SNX4"/>
<keyword evidence="2" id="KW-0472">Membrane</keyword>
<feature type="compositionally biased region" description="Polar residues" evidence="1">
    <location>
        <begin position="124"/>
        <end position="135"/>
    </location>
</feature>
<sequence>MLAPLAYHVWGAGEQLPSADPVSGQSVSQPEETLTLTLCVARRERATLSSCDERLCDASQRSMARLGRRRQLLHTVWGARPAPPEGESARARQEEGGQAEVLPHIHIFIFPSLHSSPLSLRLDGTTSGSQASSHFEPQLRPHLITRSGDEPTTDSCGLPLPAVVGKEADTQTGTRPTIPVVSFLGHYAQADSQSPHSPLASDNYGGDSEYSEYSMDMGWSTEYSPSDSGSNEWPYWTSGGSGSDQSASDPSDGNNSEQEDADPGDEHGNGNGLAPVTPVPSVESIDDLPGLSHENDTETTASLATVENSNGEQGGTVIVVQMPTHGPEWDVSDVEGADSLPAYDEDTPPVYDAHDADSTQPPVQLQIDVQFTAQPSPTLPRTTHGPSCPCAVCVMVYGPQTLNVTPPQPSAAELEAERQARVERWRAAHADSDSEASEADETTPLNETEGHWGYATVAAMSHEENERRQRRQRRRERRRRQQQQGYARASIRRSLEIANRVYAVSGLLGNRRTEYFLALCYLDIFVEGFLQYGVPVLGIFSALLYLCGVRFCNLLIVWVMLGCLEVALLRVRHDSGWTSQEHVAEEVERCVAQVAERRRRRAAANAV</sequence>
<feature type="compositionally biased region" description="Low complexity" evidence="1">
    <location>
        <begin position="243"/>
        <end position="253"/>
    </location>
</feature>
<comment type="caution">
    <text evidence="3">The sequence shown here is derived from an EMBL/GenBank/DDBJ whole genome shotgun (WGS) entry which is preliminary data.</text>
</comment>
<dbReference type="KEGG" id="tasa:A1Q1_04666"/>
<dbReference type="EMBL" id="ALBS01000280">
    <property type="protein sequence ID" value="EJT46701.1"/>
    <property type="molecule type" value="Genomic_DNA"/>
</dbReference>
<proteinExistence type="predicted"/>
<dbReference type="GeneID" id="25988178"/>
<accession>J5SNX4</accession>
<name>J5SNX4_TRIAS</name>
<gene>
    <name evidence="3" type="ORF">A1Q1_04666</name>
</gene>
<dbReference type="Proteomes" id="UP000002748">
    <property type="component" value="Unassembled WGS sequence"/>
</dbReference>
<feature type="compositionally biased region" description="Polar residues" evidence="1">
    <location>
        <begin position="221"/>
        <end position="231"/>
    </location>
</feature>
<reference evidence="3 4" key="1">
    <citation type="journal article" date="2012" name="Eukaryot. Cell">
        <title>Draft genome sequence of CBS 2479, the standard type strain of Trichosporon asahii.</title>
        <authorList>
            <person name="Yang R.Y."/>
            <person name="Li H.T."/>
            <person name="Zhu H."/>
            <person name="Zhou G.P."/>
            <person name="Wang M."/>
            <person name="Wang L."/>
        </authorList>
    </citation>
    <scope>NUCLEOTIDE SEQUENCE [LARGE SCALE GENOMIC DNA]</scope>
    <source>
        <strain evidence="4">ATCC 90039 / CBS 2479 / JCM 2466 / KCTC 7840 / NCYC 2677 / UAMH 7654</strain>
    </source>
</reference>
<keyword evidence="2" id="KW-1133">Transmembrane helix</keyword>
<evidence type="ECO:0000256" key="1">
    <source>
        <dbReference type="SAM" id="MobiDB-lite"/>
    </source>
</evidence>
<evidence type="ECO:0000313" key="3">
    <source>
        <dbReference type="EMBL" id="EJT46701.1"/>
    </source>
</evidence>
<dbReference type="HOGENOM" id="CLU_449921_0_0_1"/>
<feature type="compositionally biased region" description="Polar residues" evidence="1">
    <location>
        <begin position="298"/>
        <end position="311"/>
    </location>
</feature>